<feature type="non-terminal residue" evidence="3">
    <location>
        <position position="386"/>
    </location>
</feature>
<protein>
    <recommendedName>
        <fullName evidence="2">BIG2 domain-containing protein</fullName>
    </recommendedName>
</protein>
<evidence type="ECO:0000256" key="1">
    <source>
        <dbReference type="SAM" id="SignalP"/>
    </source>
</evidence>
<name>A0A937X2S7_9BACT</name>
<feature type="signal peptide" evidence="1">
    <location>
        <begin position="1"/>
        <end position="29"/>
    </location>
</feature>
<comment type="caution">
    <text evidence="3">The sequence shown here is derived from an EMBL/GenBank/DDBJ whole genome shotgun (WGS) entry which is preliminary data.</text>
</comment>
<organism evidence="3 4">
    <name type="scientific">Candidatus Tanganyikabacteria bacterium</name>
    <dbReference type="NCBI Taxonomy" id="2961651"/>
    <lineage>
        <taxon>Bacteria</taxon>
        <taxon>Bacillati</taxon>
        <taxon>Candidatus Sericytochromatia</taxon>
        <taxon>Candidatus Tanganyikabacteria</taxon>
    </lineage>
</organism>
<feature type="chain" id="PRO_5037888434" description="BIG2 domain-containing protein" evidence="1">
    <location>
        <begin position="30"/>
        <end position="386"/>
    </location>
</feature>
<dbReference type="SMART" id="SM00635">
    <property type="entry name" value="BID_2"/>
    <property type="match status" value="3"/>
</dbReference>
<gene>
    <name evidence="3" type="ORF">FJZ00_06700</name>
</gene>
<evidence type="ECO:0000313" key="4">
    <source>
        <dbReference type="Proteomes" id="UP000703893"/>
    </source>
</evidence>
<dbReference type="PROSITE" id="PS51257">
    <property type="entry name" value="PROKAR_LIPOPROTEIN"/>
    <property type="match status" value="1"/>
</dbReference>
<dbReference type="Gene3D" id="2.60.40.1080">
    <property type="match status" value="3"/>
</dbReference>
<feature type="domain" description="BIG2" evidence="2">
    <location>
        <begin position="188"/>
        <end position="267"/>
    </location>
</feature>
<reference evidence="3 4" key="1">
    <citation type="submission" date="2019-03" db="EMBL/GenBank/DDBJ databases">
        <title>Lake Tanganyika Metagenome-Assembled Genomes (MAGs).</title>
        <authorList>
            <person name="Tran P."/>
        </authorList>
    </citation>
    <scope>NUCLEOTIDE SEQUENCE [LARGE SCALE GENOMIC DNA]</scope>
    <source>
        <strain evidence="3">K_DeepCast_65m_m2_236</strain>
    </source>
</reference>
<evidence type="ECO:0000313" key="3">
    <source>
        <dbReference type="EMBL" id="MBM3274823.1"/>
    </source>
</evidence>
<feature type="domain" description="BIG2" evidence="2">
    <location>
        <begin position="70"/>
        <end position="153"/>
    </location>
</feature>
<dbReference type="AlphaFoldDB" id="A0A937X2S7"/>
<dbReference type="EMBL" id="VGJX01000340">
    <property type="protein sequence ID" value="MBM3274823.1"/>
    <property type="molecule type" value="Genomic_DNA"/>
</dbReference>
<accession>A0A937X2S7</accession>
<dbReference type="InterPro" id="IPR003343">
    <property type="entry name" value="Big_2"/>
</dbReference>
<dbReference type="Proteomes" id="UP000703893">
    <property type="component" value="Unassembled WGS sequence"/>
</dbReference>
<evidence type="ECO:0000259" key="2">
    <source>
        <dbReference type="SMART" id="SM00635"/>
    </source>
</evidence>
<sequence length="386" mass="39366">MTRRVWMYVCLVAAALWAAIMLGCTGAPATVNLRSDVGATDAATASANPGSTAAKPIVRAVPDRVTIVPAVADINVPAPAGAAGPRYPSSIHLTGTVYNQDGSITTDLLWASSNLKIARVTPDGLVSSVLPDAKGVVEIRATSRIKTDLFATASITVGDFGINPATPSPVPVVRPLQVFVFPNKLDLNLPAEATAPAAVRAPSGARLVGTVFWSDGTISDDVVWESASASIATVDASGSVQATFPGKPGTVVITAIARASLNVARVSGTATITVKQIGVYPKADPSPVPASVAVHPQSVIVNTPPEPGQTSAGRIPSSYQFQATVFLTDGSLSTDVLWESSNSNLVQVSATGLATALVPNATGTAVLTARSRRTPTLSATASVTVQ</sequence>
<keyword evidence="1" id="KW-0732">Signal</keyword>
<dbReference type="InterPro" id="IPR008964">
    <property type="entry name" value="Invasin/intimin_cell_adhesion"/>
</dbReference>
<proteinExistence type="predicted"/>
<feature type="domain" description="BIG2" evidence="2">
    <location>
        <begin position="288"/>
        <end position="381"/>
    </location>
</feature>
<dbReference type="SUPFAM" id="SSF49373">
    <property type="entry name" value="Invasin/intimin cell-adhesion fragments"/>
    <property type="match status" value="2"/>
</dbReference>